<reference evidence="1" key="1">
    <citation type="submission" date="2020-02" db="EMBL/GenBank/DDBJ databases">
        <authorList>
            <person name="Meier V. D."/>
        </authorList>
    </citation>
    <scope>NUCLEOTIDE SEQUENCE</scope>
    <source>
        <strain evidence="1">AVDCRST_MAG93</strain>
    </source>
</reference>
<dbReference type="AlphaFoldDB" id="A0A6J4NNA8"/>
<dbReference type="Gene3D" id="3.30.420.10">
    <property type="entry name" value="Ribonuclease H-like superfamily/Ribonuclease H"/>
    <property type="match status" value="1"/>
</dbReference>
<dbReference type="EMBL" id="CADCTR010003292">
    <property type="protein sequence ID" value="CAA9392679.1"/>
    <property type="molecule type" value="Genomic_DNA"/>
</dbReference>
<dbReference type="InterPro" id="IPR036397">
    <property type="entry name" value="RNaseH_sf"/>
</dbReference>
<name>A0A6J4NNA8_9CHLR</name>
<dbReference type="InterPro" id="IPR012337">
    <property type="entry name" value="RNaseH-like_sf"/>
</dbReference>
<protein>
    <submittedName>
        <fullName evidence="1">Uncharacterized protein</fullName>
    </submittedName>
</protein>
<evidence type="ECO:0000313" key="1">
    <source>
        <dbReference type="EMBL" id="CAA9392679.1"/>
    </source>
</evidence>
<sequence length="301" mass="34273">MPDPEGGFDLEAGLPCVWKRLGKYVSRTRLKNGRKIHVNDSKLVYSPGTGLKELERSILALLTTLRGWNEQLADVLAVAAPNCIGDLPGYPWYDARYSEAFPLEADGTSARLFAKALAEHMDHTSTRLVHLEAKIVCERQLNQMFDATRNKGNALFSIAAQHIDYLLRTYGRQNLVITCDRQGARGYYGPLLRLMFDEWSLEVVREHEGFSDYRLRQGDHVVRLVFCEKAEAQCLPVAAASMLSKYLREALMRRFNAYWQSLLPDLAPTAGYYGDGSRFLQDIDEKRRELNVPDDLLIRSR</sequence>
<dbReference type="GO" id="GO:0003676">
    <property type="term" value="F:nucleic acid binding"/>
    <property type="evidence" value="ECO:0007669"/>
    <property type="project" value="InterPro"/>
</dbReference>
<dbReference type="SUPFAM" id="SSF53098">
    <property type="entry name" value="Ribonuclease H-like"/>
    <property type="match status" value="1"/>
</dbReference>
<organism evidence="1">
    <name type="scientific">uncultured Chloroflexia bacterium</name>
    <dbReference type="NCBI Taxonomy" id="1672391"/>
    <lineage>
        <taxon>Bacteria</taxon>
        <taxon>Bacillati</taxon>
        <taxon>Chloroflexota</taxon>
        <taxon>Chloroflexia</taxon>
        <taxon>environmental samples</taxon>
    </lineage>
</organism>
<proteinExistence type="predicted"/>
<gene>
    <name evidence="1" type="ORF">AVDCRST_MAG93-9804</name>
</gene>
<accession>A0A6J4NNA8</accession>